<feature type="region of interest" description="Disordered" evidence="1">
    <location>
        <begin position="1"/>
        <end position="27"/>
    </location>
</feature>
<sequence>LVREPPQLGQKRRGKLRNETKTKKCRVERHHAPSDRLLPQKFCWCVSLTHIYSSHWSVGCCKLLVGASSWFGRNSHLPHLNHQR</sequence>
<evidence type="ECO:0000256" key="1">
    <source>
        <dbReference type="SAM" id="MobiDB-lite"/>
    </source>
</evidence>
<dbReference type="EMBL" id="GEDG01030036">
    <property type="protein sequence ID" value="JAP12162.1"/>
    <property type="molecule type" value="Transcribed_RNA"/>
</dbReference>
<reference evidence="2" key="1">
    <citation type="submission" date="2015-12" db="EMBL/GenBank/DDBJ databases">
        <title>Gene expression during late stages of embryo sac development: a critical building block for successful pollen-pistil interactions.</title>
        <authorList>
            <person name="Liu Y."/>
            <person name="Joly V."/>
            <person name="Sabar M."/>
            <person name="Matton D.P."/>
        </authorList>
    </citation>
    <scope>NUCLEOTIDE SEQUENCE</scope>
</reference>
<name>A0A0V0GVI1_SOLCH</name>
<dbReference type="AlphaFoldDB" id="A0A0V0GVI1"/>
<proteinExistence type="predicted"/>
<organism evidence="2">
    <name type="scientific">Solanum chacoense</name>
    <name type="common">Chaco potato</name>
    <dbReference type="NCBI Taxonomy" id="4108"/>
    <lineage>
        <taxon>Eukaryota</taxon>
        <taxon>Viridiplantae</taxon>
        <taxon>Streptophyta</taxon>
        <taxon>Embryophyta</taxon>
        <taxon>Tracheophyta</taxon>
        <taxon>Spermatophyta</taxon>
        <taxon>Magnoliopsida</taxon>
        <taxon>eudicotyledons</taxon>
        <taxon>Gunneridae</taxon>
        <taxon>Pentapetalae</taxon>
        <taxon>asterids</taxon>
        <taxon>lamiids</taxon>
        <taxon>Solanales</taxon>
        <taxon>Solanaceae</taxon>
        <taxon>Solanoideae</taxon>
        <taxon>Solaneae</taxon>
        <taxon>Solanum</taxon>
    </lineage>
</organism>
<accession>A0A0V0GVI1</accession>
<protein>
    <submittedName>
        <fullName evidence="2">Putative ovule protein</fullName>
    </submittedName>
</protein>
<evidence type="ECO:0000313" key="2">
    <source>
        <dbReference type="EMBL" id="JAP12162.1"/>
    </source>
</evidence>
<feature type="non-terminal residue" evidence="2">
    <location>
        <position position="1"/>
    </location>
</feature>